<evidence type="ECO:0000313" key="2">
    <source>
        <dbReference type="Proteomes" id="UP000749559"/>
    </source>
</evidence>
<dbReference type="EMBL" id="CAIIXF020000006">
    <property type="protein sequence ID" value="CAH1787552.1"/>
    <property type="molecule type" value="Genomic_DNA"/>
</dbReference>
<dbReference type="InterPro" id="IPR037191">
    <property type="entry name" value="VPS9_dom_sf"/>
</dbReference>
<organism evidence="1 2">
    <name type="scientific">Owenia fusiformis</name>
    <name type="common">Polychaete worm</name>
    <dbReference type="NCBI Taxonomy" id="6347"/>
    <lineage>
        <taxon>Eukaryota</taxon>
        <taxon>Metazoa</taxon>
        <taxon>Spiralia</taxon>
        <taxon>Lophotrochozoa</taxon>
        <taxon>Annelida</taxon>
        <taxon>Polychaeta</taxon>
        <taxon>Sedentaria</taxon>
        <taxon>Canalipalpata</taxon>
        <taxon>Sabellida</taxon>
        <taxon>Oweniida</taxon>
        <taxon>Oweniidae</taxon>
        <taxon>Owenia</taxon>
    </lineage>
</organism>
<dbReference type="Gene3D" id="1.20.1050.80">
    <property type="entry name" value="VPS9 domain"/>
    <property type="match status" value="1"/>
</dbReference>
<accession>A0A8S4P8H9</accession>
<protein>
    <submittedName>
        <fullName evidence="1">Uncharacterized protein</fullName>
    </submittedName>
</protein>
<evidence type="ECO:0000313" key="1">
    <source>
        <dbReference type="EMBL" id="CAH1787552.1"/>
    </source>
</evidence>
<comment type="caution">
    <text evidence="1">The sequence shown here is derived from an EMBL/GenBank/DDBJ whole genome shotgun (WGS) entry which is preliminary data.</text>
</comment>
<dbReference type="AlphaFoldDB" id="A0A8S4P8H9"/>
<gene>
    <name evidence="1" type="ORF">OFUS_LOCUS13226</name>
</gene>
<dbReference type="OrthoDB" id="10028873at2759"/>
<sequence>MYLYLKGDGERIALSGIDLKDGCLPSIDGQGPGVSDKDGTPVRLEPAVWFKVLVLDNVCIDCNRRIVKWGTDELSGSCSSSVIEDTLTSDDVERRVSTYRTSLFLGGECYDYSSNPDELFDKAKLAIINNNKRKITRSELHNIVIQLLHTHILPAVKLRTDDLEKVEEALEIQCNYIAEADEKITKLDGKIQIDEKTLKNLREKLIVGYQNGEIDVTKCPEMVMVKLKTSLVKDVCKTRDDLDSCQADVDMIKAQMTCKNTIPDSTVSQLSEKREIRNNVQDVYENLIMSRENLKVASEEMKRKVSFLTNCLSKLTKGSQPSQMRYDQFHKIYLGIEEKILERKKDMHELMENKLLMMSVREALQATIKELKEGEPTEGIDIHKSRSRRSTDVLRHSSLPLEWLTLSEKVAAFVTNEQSDIGKCHQTFCDMLKGKCIALDEPYGLWRSSLTCNASLEKAELWMMEKQLAFNDPKPDMRESDLAHEAYDNLVEKTPISGDDHDYVFVYDNARNPLQESMMKLRCEINDHFKEITNMILNELKSSNAKSNIEKVWLCYESHFYEIAGPLLNIVYQKIYFDTSRNLKKEVPLLTLEELDIKEPWILELLSRDPILRDSGFQGSGDGSPIDSPNSPILPRKVSYDTMSLRSINIEDINLESKAYDLMVPFEKAILEDGRQKTMENLECNSTVEGVTKKIPIGKFRTEINVKLNKLRPYKDLSYLPGKRNVATSQSNIVGVVRIRPKSTRCKGIKRTGKLYDASDETEMIDFSGSATTDVHALDLAIHNTKTTSFQNDEIQNDEIEKNKIHHEQSVSKSKKVDISQITFTEIFKDAFDCLDDFLREAVPLQQLQILTRCVRSICSGLSRLQSSNSVSCSDTLNDFVVLLLMHYEPDKVGQLYPRLESLIGAMPAFLHGGAHDFAMVTFTLVFQYIFQVLIKKANSKNCTFC</sequence>
<name>A0A8S4P8H9_OWEFU</name>
<proteinExistence type="predicted"/>
<keyword evidence="2" id="KW-1185">Reference proteome</keyword>
<reference evidence="1" key="1">
    <citation type="submission" date="2022-03" db="EMBL/GenBank/DDBJ databases">
        <authorList>
            <person name="Martin C."/>
        </authorList>
    </citation>
    <scope>NUCLEOTIDE SEQUENCE</scope>
</reference>
<dbReference type="Proteomes" id="UP000749559">
    <property type="component" value="Unassembled WGS sequence"/>
</dbReference>